<keyword evidence="13" id="KW-0276">Fatty acid metabolism</keyword>
<evidence type="ECO:0000259" key="15">
    <source>
        <dbReference type="PROSITE" id="PS50979"/>
    </source>
</evidence>
<dbReference type="InterPro" id="IPR011761">
    <property type="entry name" value="ATP-grasp"/>
</dbReference>
<name>A0A2J0LHE4_9BACT</name>
<evidence type="ECO:0000256" key="11">
    <source>
        <dbReference type="ARBA" id="ARBA00048600"/>
    </source>
</evidence>
<keyword evidence="5 13" id="KW-0436">Ligase</keyword>
<evidence type="ECO:0000313" key="17">
    <source>
        <dbReference type="Proteomes" id="UP000231267"/>
    </source>
</evidence>
<dbReference type="SMART" id="SM00878">
    <property type="entry name" value="Biotin_carb_C"/>
    <property type="match status" value="1"/>
</dbReference>
<dbReference type="Pfam" id="PF02786">
    <property type="entry name" value="CPSase_L_D2"/>
    <property type="match status" value="1"/>
</dbReference>
<dbReference type="GO" id="GO:0005524">
    <property type="term" value="F:ATP binding"/>
    <property type="evidence" value="ECO:0007669"/>
    <property type="project" value="UniProtKB-UniRule"/>
</dbReference>
<reference evidence="16 17" key="1">
    <citation type="submission" date="2017-09" db="EMBL/GenBank/DDBJ databases">
        <title>Depth-based differentiation of microbial function through sediment-hosted aquifers and enrichment of novel symbionts in the deep terrestrial subsurface.</title>
        <authorList>
            <person name="Probst A.J."/>
            <person name="Ladd B."/>
            <person name="Jarett J.K."/>
            <person name="Geller-Mcgrath D.E."/>
            <person name="Sieber C.M."/>
            <person name="Emerson J.B."/>
            <person name="Anantharaman K."/>
            <person name="Thomas B.C."/>
            <person name="Malmstrom R."/>
            <person name="Stieglmeier M."/>
            <person name="Klingl A."/>
            <person name="Woyke T."/>
            <person name="Ryan C.M."/>
            <person name="Banfield J.F."/>
        </authorList>
    </citation>
    <scope>NUCLEOTIDE SEQUENCE [LARGE SCALE GENOMIC DNA]</scope>
    <source>
        <strain evidence="16">CG12_big_fil_rev_8_21_14_0_65_43_15</strain>
    </source>
</reference>
<keyword evidence="13" id="KW-0443">Lipid metabolism</keyword>
<dbReference type="NCBIfam" id="NF006367">
    <property type="entry name" value="PRK08591.1"/>
    <property type="match status" value="1"/>
</dbReference>
<dbReference type="PROSITE" id="PS00867">
    <property type="entry name" value="CPSASE_2"/>
    <property type="match status" value="1"/>
</dbReference>
<evidence type="ECO:0000256" key="7">
    <source>
        <dbReference type="ARBA" id="ARBA00022741"/>
    </source>
</evidence>
<dbReference type="Pfam" id="PF02785">
    <property type="entry name" value="Biotin_carb_C"/>
    <property type="match status" value="1"/>
</dbReference>
<dbReference type="EMBL" id="PFGP01000050">
    <property type="protein sequence ID" value="PIW66619.1"/>
    <property type="molecule type" value="Genomic_DNA"/>
</dbReference>
<dbReference type="FunFam" id="3.40.50.20:FF:000010">
    <property type="entry name" value="Propionyl-CoA carboxylase subunit alpha"/>
    <property type="match status" value="1"/>
</dbReference>
<evidence type="ECO:0000256" key="2">
    <source>
        <dbReference type="ARBA" id="ARBA00004956"/>
    </source>
</evidence>
<dbReference type="SUPFAM" id="SSF51246">
    <property type="entry name" value="Rudiment single hybrid motif"/>
    <property type="match status" value="1"/>
</dbReference>
<dbReference type="UniPathway" id="UPA00655">
    <property type="reaction ID" value="UER00711"/>
</dbReference>
<dbReference type="InterPro" id="IPR011764">
    <property type="entry name" value="Biotin_carboxylation_dom"/>
</dbReference>
<proteinExistence type="predicted"/>
<evidence type="ECO:0000256" key="12">
    <source>
        <dbReference type="PROSITE-ProRule" id="PRU00409"/>
    </source>
</evidence>
<dbReference type="InterPro" id="IPR051602">
    <property type="entry name" value="ACC_Biotin_Carboxylase"/>
</dbReference>
<keyword evidence="13" id="KW-0275">Fatty acid biosynthesis</keyword>
<accession>A0A2J0LHE4</accession>
<dbReference type="InterPro" id="IPR005479">
    <property type="entry name" value="CPAse_ATP-bd"/>
</dbReference>
<dbReference type="FunFam" id="3.30.470.20:FF:000028">
    <property type="entry name" value="Methylcrotonoyl-CoA carboxylase subunit alpha, mitochondrial"/>
    <property type="match status" value="1"/>
</dbReference>
<comment type="function">
    <text evidence="1 13">This protein is a component of the acetyl coenzyme A carboxylase complex; first, biotin carboxylase catalyzes the carboxylation of the carrier protein and then the transcarboxylase transfers the carboxyl group to form malonyl-CoA.</text>
</comment>
<dbReference type="SUPFAM" id="SSF56059">
    <property type="entry name" value="Glutathione synthetase ATP-binding domain-like"/>
    <property type="match status" value="1"/>
</dbReference>
<comment type="caution">
    <text evidence="16">The sequence shown here is derived from an EMBL/GenBank/DDBJ whole genome shotgun (WGS) entry which is preliminary data.</text>
</comment>
<comment type="pathway">
    <text evidence="2 13">Lipid metabolism; malonyl-CoA biosynthesis; malonyl-CoA from acetyl-CoA: step 1/1.</text>
</comment>
<keyword evidence="9" id="KW-0460">Magnesium</keyword>
<dbReference type="Proteomes" id="UP000231267">
    <property type="component" value="Unassembled WGS sequence"/>
</dbReference>
<evidence type="ECO:0000256" key="9">
    <source>
        <dbReference type="ARBA" id="ARBA00022842"/>
    </source>
</evidence>
<dbReference type="InterPro" id="IPR011054">
    <property type="entry name" value="Rudment_hybrid_motif"/>
</dbReference>
<dbReference type="Gene3D" id="3.30.470.20">
    <property type="entry name" value="ATP-grasp fold, B domain"/>
    <property type="match status" value="1"/>
</dbReference>
<dbReference type="InterPro" id="IPR005481">
    <property type="entry name" value="BC-like_N"/>
</dbReference>
<dbReference type="PANTHER" id="PTHR48095">
    <property type="entry name" value="PYRUVATE CARBOXYLASE SUBUNIT A"/>
    <property type="match status" value="1"/>
</dbReference>
<dbReference type="SUPFAM" id="SSF52440">
    <property type="entry name" value="PreATP-grasp domain"/>
    <property type="match status" value="1"/>
</dbReference>
<comment type="subunit">
    <text evidence="3 13">Acetyl-CoA carboxylase is a heterohexamer of biotin carboxyl carrier protein, biotin carboxylase and the two subunits of carboxyl transferase in a 2:2 complex.</text>
</comment>
<evidence type="ECO:0000256" key="3">
    <source>
        <dbReference type="ARBA" id="ARBA00011750"/>
    </source>
</evidence>
<dbReference type="GO" id="GO:2001295">
    <property type="term" value="P:malonyl-CoA biosynthetic process"/>
    <property type="evidence" value="ECO:0007669"/>
    <property type="project" value="UniProtKB-UniPathway"/>
</dbReference>
<dbReference type="GO" id="GO:0004075">
    <property type="term" value="F:biotin carboxylase activity"/>
    <property type="evidence" value="ECO:0007669"/>
    <property type="project" value="UniProtKB-EC"/>
</dbReference>
<evidence type="ECO:0000313" key="16">
    <source>
        <dbReference type="EMBL" id="PIW66619.1"/>
    </source>
</evidence>
<evidence type="ECO:0000259" key="14">
    <source>
        <dbReference type="PROSITE" id="PS50975"/>
    </source>
</evidence>
<organism evidence="16 17">
    <name type="scientific">Candidatus Taenaricola geysiri</name>
    <dbReference type="NCBI Taxonomy" id="1974752"/>
    <lineage>
        <taxon>Bacteria</taxon>
        <taxon>Pseudomonadati</taxon>
        <taxon>Candidatus Omnitrophota</taxon>
        <taxon>Candidatus Taenaricola</taxon>
    </lineage>
</organism>
<dbReference type="FunFam" id="3.30.1490.20:FF:000018">
    <property type="entry name" value="Biotin carboxylase"/>
    <property type="match status" value="1"/>
</dbReference>
<evidence type="ECO:0000256" key="4">
    <source>
        <dbReference type="ARBA" id="ARBA00013263"/>
    </source>
</evidence>
<keyword evidence="10 13" id="KW-0092">Biotin</keyword>
<dbReference type="GO" id="GO:0046872">
    <property type="term" value="F:metal ion binding"/>
    <property type="evidence" value="ECO:0007669"/>
    <property type="project" value="UniProtKB-KW"/>
</dbReference>
<evidence type="ECO:0000256" key="6">
    <source>
        <dbReference type="ARBA" id="ARBA00022723"/>
    </source>
</evidence>
<evidence type="ECO:0000256" key="10">
    <source>
        <dbReference type="ARBA" id="ARBA00023267"/>
    </source>
</evidence>
<comment type="catalytic activity">
    <reaction evidence="11 13">
        <text>N(6)-biotinyl-L-lysyl-[protein] + hydrogencarbonate + ATP = N(6)-carboxybiotinyl-L-lysyl-[protein] + ADP + phosphate + H(+)</text>
        <dbReference type="Rhea" id="RHEA:13501"/>
        <dbReference type="Rhea" id="RHEA-COMP:10505"/>
        <dbReference type="Rhea" id="RHEA-COMP:10506"/>
        <dbReference type="ChEBI" id="CHEBI:15378"/>
        <dbReference type="ChEBI" id="CHEBI:17544"/>
        <dbReference type="ChEBI" id="CHEBI:30616"/>
        <dbReference type="ChEBI" id="CHEBI:43474"/>
        <dbReference type="ChEBI" id="CHEBI:83144"/>
        <dbReference type="ChEBI" id="CHEBI:83145"/>
        <dbReference type="ChEBI" id="CHEBI:456216"/>
        <dbReference type="EC" id="6.3.4.14"/>
    </reaction>
</comment>
<dbReference type="PROSITE" id="PS50975">
    <property type="entry name" value="ATP_GRASP"/>
    <property type="match status" value="1"/>
</dbReference>
<feature type="domain" description="Biotin carboxylation" evidence="15">
    <location>
        <begin position="1"/>
        <end position="446"/>
    </location>
</feature>
<evidence type="ECO:0000256" key="13">
    <source>
        <dbReference type="RuleBase" id="RU365063"/>
    </source>
</evidence>
<dbReference type="PROSITE" id="PS00866">
    <property type="entry name" value="CPSASE_1"/>
    <property type="match status" value="1"/>
</dbReference>
<evidence type="ECO:0000256" key="1">
    <source>
        <dbReference type="ARBA" id="ARBA00003761"/>
    </source>
</evidence>
<dbReference type="InterPro" id="IPR005482">
    <property type="entry name" value="Biotin_COase_C"/>
</dbReference>
<dbReference type="GO" id="GO:0006633">
    <property type="term" value="P:fatty acid biosynthetic process"/>
    <property type="evidence" value="ECO:0007669"/>
    <property type="project" value="UniProtKB-KW"/>
</dbReference>
<gene>
    <name evidence="16" type="primary">accC</name>
    <name evidence="16" type="ORF">COW11_02360</name>
</gene>
<dbReference type="EC" id="6.3.4.14" evidence="4 13"/>
<evidence type="ECO:0000256" key="8">
    <source>
        <dbReference type="ARBA" id="ARBA00022840"/>
    </source>
</evidence>
<dbReference type="InterPro" id="IPR004549">
    <property type="entry name" value="Acetyl_CoA_COase_biotin_COase"/>
</dbReference>
<protein>
    <recommendedName>
        <fullName evidence="4 13">Biotin carboxylase</fullName>
        <ecNumber evidence="4 13">6.3.4.14</ecNumber>
    </recommendedName>
    <alternativeName>
        <fullName evidence="13">Acetyl-coenzyme A carboxylase biotin carboxylase subunit A</fullName>
    </alternativeName>
</protein>
<dbReference type="PROSITE" id="PS50979">
    <property type="entry name" value="BC"/>
    <property type="match status" value="1"/>
</dbReference>
<sequence length="451" mass="50144">MFSKILIANRGEVALRVIRACKELGIKTVAVYSEVDVDSMHTYLADEAVCIGPAQSANSYLNIPAIISAAEITDVEAIHPGYGFLAENAHFAEICQSCKIKFIGPTPENMRLMGDKIIAKDTMKKAGVPTIPGSPSAVKTKEEAIKIVQKIKYPVIIKASAGGGGKGIRVAHNDVRLISAFMTAQTEAEAAFGNPEVYIEKYIEHPRHVEIQIMADEHGNVVHLGERDCTIQRRHQKLIEESPSPAVDAKLRKKMGDMAVRGAKGAGYKNVGTMEFLLDTDGSFYFMEMNTRIQVEHPITEMVTGIDIVKEQIRIAAGEKLKINQDSIEFKGCAIECRINAEDPDNNFMPSPGKIITFHVPGGPGVRVDTHVYQGYSIPPYYDSMIGKLICYAKTRQEAIRVMRRALDEYVVDPIKTTIPFHKKVFSNQKFIQGKFYTDFVEKMMEEEKKL</sequence>
<keyword evidence="8 12" id="KW-0067">ATP-binding</keyword>
<keyword evidence="6" id="KW-0479">Metal-binding</keyword>
<dbReference type="AlphaFoldDB" id="A0A2J0LHE4"/>
<dbReference type="InterPro" id="IPR016185">
    <property type="entry name" value="PreATP-grasp_dom_sf"/>
</dbReference>
<feature type="domain" description="ATP-grasp" evidence="14">
    <location>
        <begin position="120"/>
        <end position="317"/>
    </location>
</feature>
<keyword evidence="13" id="KW-0444">Lipid biosynthesis</keyword>
<dbReference type="Pfam" id="PF00289">
    <property type="entry name" value="Biotin_carb_N"/>
    <property type="match status" value="1"/>
</dbReference>
<keyword evidence="7 12" id="KW-0547">Nucleotide-binding</keyword>
<dbReference type="PANTHER" id="PTHR48095:SF2">
    <property type="entry name" value="BIOTIN CARBOXYLASE, CHLOROPLASTIC"/>
    <property type="match status" value="1"/>
</dbReference>
<dbReference type="NCBIfam" id="TIGR00514">
    <property type="entry name" value="accC"/>
    <property type="match status" value="1"/>
</dbReference>
<evidence type="ECO:0000256" key="5">
    <source>
        <dbReference type="ARBA" id="ARBA00022598"/>
    </source>
</evidence>